<dbReference type="Proteomes" id="UP000887578">
    <property type="component" value="Unplaced"/>
</dbReference>
<reference evidence="2" key="1">
    <citation type="submission" date="2022-11" db="UniProtKB">
        <authorList>
            <consortium name="WormBaseParasite"/>
        </authorList>
    </citation>
    <scope>IDENTIFICATION</scope>
</reference>
<name>A0A914QJ14_9BILA</name>
<dbReference type="AlphaFoldDB" id="A0A914QJ14"/>
<organism evidence="1 2">
    <name type="scientific">Panagrolaimus davidi</name>
    <dbReference type="NCBI Taxonomy" id="227884"/>
    <lineage>
        <taxon>Eukaryota</taxon>
        <taxon>Metazoa</taxon>
        <taxon>Ecdysozoa</taxon>
        <taxon>Nematoda</taxon>
        <taxon>Chromadorea</taxon>
        <taxon>Rhabditida</taxon>
        <taxon>Tylenchina</taxon>
        <taxon>Panagrolaimomorpha</taxon>
        <taxon>Panagrolaimoidea</taxon>
        <taxon>Panagrolaimidae</taxon>
        <taxon>Panagrolaimus</taxon>
    </lineage>
</organism>
<evidence type="ECO:0000313" key="2">
    <source>
        <dbReference type="WBParaSite" id="PDA_v2.g3169.t1"/>
    </source>
</evidence>
<evidence type="ECO:0000313" key="1">
    <source>
        <dbReference type="Proteomes" id="UP000887578"/>
    </source>
</evidence>
<accession>A0A914QJ14</accession>
<sequence>MPPAECPDFDGDASFLRHADKEYVLYISPTQLETLRKTLKLKGDGTFKYTPKGYRQIFRLFGCVQKTKGFPVATVIMLKKSKKLYIGIYVLYPYIRFGKSPENPLTDFAAFFMVKINA</sequence>
<protein>
    <submittedName>
        <fullName evidence="2">Uncharacterized protein</fullName>
    </submittedName>
</protein>
<keyword evidence="1" id="KW-1185">Reference proteome</keyword>
<dbReference type="WBParaSite" id="PDA_v2.g3169.t1">
    <property type="protein sequence ID" value="PDA_v2.g3169.t1"/>
    <property type="gene ID" value="PDA_v2.g3169"/>
</dbReference>
<proteinExistence type="predicted"/>